<evidence type="ECO:0008006" key="5">
    <source>
        <dbReference type="Google" id="ProtNLM"/>
    </source>
</evidence>
<feature type="chain" id="PRO_5039912066" description="Transmembrane protein" evidence="2">
    <location>
        <begin position="23"/>
        <end position="90"/>
    </location>
</feature>
<comment type="caution">
    <text evidence="3">The sequence shown here is derived from an EMBL/GenBank/DDBJ whole genome shotgun (WGS) entry which is preliminary data.</text>
</comment>
<evidence type="ECO:0000313" key="4">
    <source>
        <dbReference type="Proteomes" id="UP000824120"/>
    </source>
</evidence>
<evidence type="ECO:0000313" key="3">
    <source>
        <dbReference type="EMBL" id="KAG5608763.1"/>
    </source>
</evidence>
<accession>A0A9J5Z6Y2</accession>
<dbReference type="Proteomes" id="UP000824120">
    <property type="component" value="Chromosome 4"/>
</dbReference>
<feature type="region of interest" description="Disordered" evidence="1">
    <location>
        <begin position="59"/>
        <end position="90"/>
    </location>
</feature>
<dbReference type="AlphaFoldDB" id="A0A9J5Z6Y2"/>
<keyword evidence="2" id="KW-0732">Signal</keyword>
<name>A0A9J5Z6Y2_SOLCO</name>
<proteinExistence type="predicted"/>
<gene>
    <name evidence="3" type="ORF">H5410_020044</name>
</gene>
<feature type="compositionally biased region" description="Pro residues" evidence="1">
    <location>
        <begin position="73"/>
        <end position="90"/>
    </location>
</feature>
<protein>
    <recommendedName>
        <fullName evidence="5">Transmembrane protein</fullName>
    </recommendedName>
</protein>
<evidence type="ECO:0000256" key="2">
    <source>
        <dbReference type="SAM" id="SignalP"/>
    </source>
</evidence>
<dbReference type="EMBL" id="JACXVP010000004">
    <property type="protein sequence ID" value="KAG5608763.1"/>
    <property type="molecule type" value="Genomic_DNA"/>
</dbReference>
<evidence type="ECO:0000256" key="1">
    <source>
        <dbReference type="SAM" id="MobiDB-lite"/>
    </source>
</evidence>
<reference evidence="3 4" key="1">
    <citation type="submission" date="2020-09" db="EMBL/GenBank/DDBJ databases">
        <title>De no assembly of potato wild relative species, Solanum commersonii.</title>
        <authorList>
            <person name="Cho K."/>
        </authorList>
    </citation>
    <scope>NUCLEOTIDE SEQUENCE [LARGE SCALE GENOMIC DNA]</scope>
    <source>
        <strain evidence="3">LZ3.2</strain>
        <tissue evidence="3">Leaf</tissue>
    </source>
</reference>
<feature type="signal peptide" evidence="2">
    <location>
        <begin position="1"/>
        <end position="22"/>
    </location>
</feature>
<keyword evidence="4" id="KW-1185">Reference proteome</keyword>
<sequence>MRPNIIVSCLLIFLFIHEFSSSLCVDARSLQYYSYNELFKSHQHMVSRELRGLKRRIIPTPSPPKPNVEIHWSPPPPLDQPPPPGPEIHY</sequence>
<organism evidence="3 4">
    <name type="scientific">Solanum commersonii</name>
    <name type="common">Commerson's wild potato</name>
    <name type="synonym">Commerson's nightshade</name>
    <dbReference type="NCBI Taxonomy" id="4109"/>
    <lineage>
        <taxon>Eukaryota</taxon>
        <taxon>Viridiplantae</taxon>
        <taxon>Streptophyta</taxon>
        <taxon>Embryophyta</taxon>
        <taxon>Tracheophyta</taxon>
        <taxon>Spermatophyta</taxon>
        <taxon>Magnoliopsida</taxon>
        <taxon>eudicotyledons</taxon>
        <taxon>Gunneridae</taxon>
        <taxon>Pentapetalae</taxon>
        <taxon>asterids</taxon>
        <taxon>lamiids</taxon>
        <taxon>Solanales</taxon>
        <taxon>Solanaceae</taxon>
        <taxon>Solanoideae</taxon>
        <taxon>Solaneae</taxon>
        <taxon>Solanum</taxon>
    </lineage>
</organism>